<evidence type="ECO:0000313" key="1">
    <source>
        <dbReference type="EMBL" id="CDN32519.1"/>
    </source>
</evidence>
<proteinExistence type="predicted"/>
<accession>A0A060REA1</accession>
<dbReference type="EMBL" id="HG934468">
    <property type="protein sequence ID" value="CDN32519.1"/>
    <property type="molecule type" value="Genomic_DNA"/>
</dbReference>
<dbReference type="STRING" id="1433126.BN938_2449"/>
<dbReference type="AlphaFoldDB" id="A0A060REA1"/>
<dbReference type="Proteomes" id="UP000027616">
    <property type="component" value="Chromosome I"/>
</dbReference>
<protein>
    <submittedName>
        <fullName evidence="1">Uncharacterized protein</fullName>
    </submittedName>
</protein>
<gene>
    <name evidence="1" type="ORF">BN938_2449</name>
</gene>
<reference evidence="1 2" key="1">
    <citation type="journal article" date="2015" name="Genome Announc.">
        <title>Complete Genome Sequence of the Novel Leech Symbiont Mucinivorans hirudinis M3T.</title>
        <authorList>
            <person name="Nelson M.C."/>
            <person name="Bomar L."/>
            <person name="Graf J."/>
        </authorList>
    </citation>
    <scope>NUCLEOTIDE SEQUENCE [LARGE SCALE GENOMIC DNA]</scope>
    <source>
        <strain evidence="2">M3</strain>
    </source>
</reference>
<evidence type="ECO:0000313" key="2">
    <source>
        <dbReference type="Proteomes" id="UP000027616"/>
    </source>
</evidence>
<keyword evidence="2" id="KW-1185">Reference proteome</keyword>
<sequence length="73" mass="8944">MRARRNKTVAQQCRHYEVENIYEYIVSVYINGNFAQFKELYKELCTDARKQFIEYVFEQVNPEYRLEIIRATI</sequence>
<dbReference type="OrthoDB" id="1013037at2"/>
<name>A0A060REA1_9BACT</name>
<organism evidence="1 2">
    <name type="scientific">Mucinivorans hirudinis</name>
    <dbReference type="NCBI Taxonomy" id="1433126"/>
    <lineage>
        <taxon>Bacteria</taxon>
        <taxon>Pseudomonadati</taxon>
        <taxon>Bacteroidota</taxon>
        <taxon>Bacteroidia</taxon>
        <taxon>Bacteroidales</taxon>
        <taxon>Rikenellaceae</taxon>
        <taxon>Mucinivorans</taxon>
    </lineage>
</organism>
<dbReference type="HOGENOM" id="CLU_192260_0_0_10"/>
<dbReference type="KEGG" id="rbc:BN938_2449"/>
<dbReference type="eggNOG" id="ENOG5032TVV">
    <property type="taxonomic scope" value="Bacteria"/>
</dbReference>